<organism evidence="2 3">
    <name type="scientific">Leptospira kobayashii</name>
    <dbReference type="NCBI Taxonomy" id="1917830"/>
    <lineage>
        <taxon>Bacteria</taxon>
        <taxon>Pseudomonadati</taxon>
        <taxon>Spirochaetota</taxon>
        <taxon>Spirochaetia</taxon>
        <taxon>Leptospirales</taxon>
        <taxon>Leptospiraceae</taxon>
        <taxon>Leptospira</taxon>
    </lineage>
</organism>
<keyword evidence="1" id="KW-0732">Signal</keyword>
<dbReference type="RefSeq" id="WP_109018879.1">
    <property type="nucleotide sequence ID" value="NZ_AP025028.1"/>
</dbReference>
<name>A0ABN6KE22_9LEPT</name>
<dbReference type="Pfam" id="PF05990">
    <property type="entry name" value="DUF900"/>
    <property type="match status" value="1"/>
</dbReference>
<proteinExistence type="predicted"/>
<evidence type="ECO:0000313" key="2">
    <source>
        <dbReference type="EMBL" id="BDA78451.1"/>
    </source>
</evidence>
<gene>
    <name evidence="2" type="ORF">LPTSP3_g13810</name>
</gene>
<evidence type="ECO:0000313" key="3">
    <source>
        <dbReference type="Proteomes" id="UP000245263"/>
    </source>
</evidence>
<protein>
    <submittedName>
        <fullName evidence="2">Alpha/beta hydrolase</fullName>
    </submittedName>
</protein>
<dbReference type="GO" id="GO:0016787">
    <property type="term" value="F:hydrolase activity"/>
    <property type="evidence" value="ECO:0007669"/>
    <property type="project" value="UniProtKB-KW"/>
</dbReference>
<feature type="chain" id="PRO_5047042608" evidence="1">
    <location>
        <begin position="34"/>
        <end position="376"/>
    </location>
</feature>
<evidence type="ECO:0000256" key="1">
    <source>
        <dbReference type="SAM" id="SignalP"/>
    </source>
</evidence>
<dbReference type="InterPro" id="IPR010297">
    <property type="entry name" value="DUF900_hydrolase"/>
</dbReference>
<keyword evidence="2" id="KW-0378">Hydrolase</keyword>
<keyword evidence="3" id="KW-1185">Reference proteome</keyword>
<dbReference type="PANTHER" id="PTHR36513:SF1">
    <property type="entry name" value="TRANSMEMBRANE PROTEIN"/>
    <property type="match status" value="1"/>
</dbReference>
<dbReference type="PANTHER" id="PTHR36513">
    <property type="entry name" value="ABC TRANSMEMBRANE TYPE-1 DOMAIN-CONTAINING PROTEIN"/>
    <property type="match status" value="1"/>
</dbReference>
<reference evidence="2 3" key="1">
    <citation type="submission" date="2021-08" db="EMBL/GenBank/DDBJ databases">
        <title>Complete genome sequence of Leptospira kobayashii strain E30.</title>
        <authorList>
            <person name="Nakao R."/>
            <person name="Nakamura S."/>
            <person name="Masuzawa T."/>
            <person name="Koizumi N."/>
        </authorList>
    </citation>
    <scope>NUCLEOTIDE SEQUENCE [LARGE SCALE GENOMIC DNA]</scope>
    <source>
        <strain evidence="2 3">E30</strain>
    </source>
</reference>
<dbReference type="EMBL" id="AP025028">
    <property type="protein sequence ID" value="BDA78451.1"/>
    <property type="molecule type" value="Genomic_DNA"/>
</dbReference>
<accession>A0ABN6KE22</accession>
<feature type="signal peptide" evidence="1">
    <location>
        <begin position="1"/>
        <end position="33"/>
    </location>
</feature>
<sequence>MTYFSYPNRKFSLPKSQTVLFLLPLIFSLSYCATPPPTIGQLLNERTKDNFDETKNLNINYVTTRRERTVAAPNCDSSTFDFLSDITTHYGECIIGIPAKHSIGDITWDNSQDKNSFFHLNGKTDRKEEDFFQKIKSNPFEEVLVFVHGFNVPFEEAVVRAGQIRYDLKFPGEVILFSWPAGTDAGILNQLMVRSVYQANFIEAKLNREPFADFLSKIIGLNKKIHLVVHSMGHQVVLPAIDIAVKKGKTKFLEQLILNAPDFDKVEFANLAPNLVSSAKRVTLYCSPGDNALIASQKVNGGSRAGTCFRFNDIDVINVNEVDSPVLGIGGLGHGYYSSRPILTDIYQVLLGVSIEKRLFIRRAGQYNGEGWILRK</sequence>
<dbReference type="Proteomes" id="UP000245263">
    <property type="component" value="Chromosome 1"/>
</dbReference>